<sequence>MGQPKSVHIPVQWFKDSIYTLYLFTKADYHTLFFPILIFACVAGPVRSPFHFTAAIAWTWLHLLQCNISNQYRSVAEDAGNKSWRPLPAKRITLEQSSQLHAAVTLLCLLVSAPSGWRMALVSVTLTVTTILYDNLRMSAHWAKRVICVVTGYGIFEYGATKVIGASGSVPLDNTAWAAIASSLLVIATTAHVGDFPDVEGDIQDGRWTIPIAFPEISRVITPILILFWSMFMALRWELGLFNGVSLVLMGALVAYRNLVLRDWSSDKRTYVLHSMWLLTIHLLPMQARWNMLCY</sequence>
<keyword evidence="7" id="KW-1185">Reference proteome</keyword>
<dbReference type="EMBL" id="KV424078">
    <property type="protein sequence ID" value="KZT52113.1"/>
    <property type="molecule type" value="Genomic_DNA"/>
</dbReference>
<dbReference type="GO" id="GO:0016765">
    <property type="term" value="F:transferase activity, transferring alkyl or aryl (other than methyl) groups"/>
    <property type="evidence" value="ECO:0007669"/>
    <property type="project" value="InterPro"/>
</dbReference>
<keyword evidence="3 5" id="KW-1133">Transmembrane helix</keyword>
<dbReference type="PANTHER" id="PTHR42723:SF1">
    <property type="entry name" value="CHLOROPHYLL SYNTHASE, CHLOROPLASTIC"/>
    <property type="match status" value="1"/>
</dbReference>
<gene>
    <name evidence="6" type="ORF">CALCODRAFT_476347</name>
</gene>
<dbReference type="InParanoid" id="A0A165D5E3"/>
<evidence type="ECO:0000256" key="1">
    <source>
        <dbReference type="ARBA" id="ARBA00004141"/>
    </source>
</evidence>
<dbReference type="InterPro" id="IPR044878">
    <property type="entry name" value="UbiA_sf"/>
</dbReference>
<dbReference type="Pfam" id="PF01040">
    <property type="entry name" value="UbiA"/>
    <property type="match status" value="1"/>
</dbReference>
<accession>A0A165D5E3</accession>
<evidence type="ECO:0000313" key="7">
    <source>
        <dbReference type="Proteomes" id="UP000076842"/>
    </source>
</evidence>
<evidence type="ECO:0000256" key="4">
    <source>
        <dbReference type="ARBA" id="ARBA00023136"/>
    </source>
</evidence>
<keyword evidence="2 5" id="KW-0812">Transmembrane</keyword>
<organism evidence="6 7">
    <name type="scientific">Calocera cornea HHB12733</name>
    <dbReference type="NCBI Taxonomy" id="1353952"/>
    <lineage>
        <taxon>Eukaryota</taxon>
        <taxon>Fungi</taxon>
        <taxon>Dikarya</taxon>
        <taxon>Basidiomycota</taxon>
        <taxon>Agaricomycotina</taxon>
        <taxon>Dacrymycetes</taxon>
        <taxon>Dacrymycetales</taxon>
        <taxon>Dacrymycetaceae</taxon>
        <taxon>Calocera</taxon>
    </lineage>
</organism>
<dbReference type="InterPro" id="IPR000537">
    <property type="entry name" value="UbiA_prenyltransferase"/>
</dbReference>
<dbReference type="AlphaFoldDB" id="A0A165D5E3"/>
<dbReference type="STRING" id="1353952.A0A165D5E3"/>
<evidence type="ECO:0000256" key="3">
    <source>
        <dbReference type="ARBA" id="ARBA00022989"/>
    </source>
</evidence>
<feature type="transmembrane region" description="Helical" evidence="5">
    <location>
        <begin position="241"/>
        <end position="259"/>
    </location>
</feature>
<name>A0A165D5E3_9BASI</name>
<evidence type="ECO:0000256" key="5">
    <source>
        <dbReference type="SAM" id="Phobius"/>
    </source>
</evidence>
<dbReference type="PANTHER" id="PTHR42723">
    <property type="entry name" value="CHLOROPHYLL SYNTHASE"/>
    <property type="match status" value="1"/>
</dbReference>
<dbReference type="Proteomes" id="UP000076842">
    <property type="component" value="Unassembled WGS sequence"/>
</dbReference>
<evidence type="ECO:0008006" key="8">
    <source>
        <dbReference type="Google" id="ProtNLM"/>
    </source>
</evidence>
<proteinExistence type="predicted"/>
<comment type="subcellular location">
    <subcellularLocation>
        <location evidence="1">Membrane</location>
        <topology evidence="1">Multi-pass membrane protein</topology>
    </subcellularLocation>
</comment>
<evidence type="ECO:0000256" key="2">
    <source>
        <dbReference type="ARBA" id="ARBA00022692"/>
    </source>
</evidence>
<evidence type="ECO:0000313" key="6">
    <source>
        <dbReference type="EMBL" id="KZT52113.1"/>
    </source>
</evidence>
<dbReference type="OrthoDB" id="434972at2759"/>
<dbReference type="CDD" id="cd13965">
    <property type="entry name" value="PT_UbiA_3"/>
    <property type="match status" value="1"/>
</dbReference>
<protein>
    <recommendedName>
        <fullName evidence="8">UbiA prenyltransferase</fullName>
    </recommendedName>
</protein>
<reference evidence="6 7" key="1">
    <citation type="journal article" date="2016" name="Mol. Biol. Evol.">
        <title>Comparative Genomics of Early-Diverging Mushroom-Forming Fungi Provides Insights into the Origins of Lignocellulose Decay Capabilities.</title>
        <authorList>
            <person name="Nagy L.G."/>
            <person name="Riley R."/>
            <person name="Tritt A."/>
            <person name="Adam C."/>
            <person name="Daum C."/>
            <person name="Floudas D."/>
            <person name="Sun H."/>
            <person name="Yadav J.S."/>
            <person name="Pangilinan J."/>
            <person name="Larsson K.H."/>
            <person name="Matsuura K."/>
            <person name="Barry K."/>
            <person name="Labutti K."/>
            <person name="Kuo R."/>
            <person name="Ohm R.A."/>
            <person name="Bhattacharya S.S."/>
            <person name="Shirouzu T."/>
            <person name="Yoshinaga Y."/>
            <person name="Martin F.M."/>
            <person name="Grigoriev I.V."/>
            <person name="Hibbett D.S."/>
        </authorList>
    </citation>
    <scope>NUCLEOTIDE SEQUENCE [LARGE SCALE GENOMIC DNA]</scope>
    <source>
        <strain evidence="6 7">HHB12733</strain>
    </source>
</reference>
<dbReference type="Gene3D" id="1.10.357.140">
    <property type="entry name" value="UbiA prenyltransferase"/>
    <property type="match status" value="1"/>
</dbReference>
<keyword evidence="4 5" id="KW-0472">Membrane</keyword>
<dbReference type="InterPro" id="IPR050475">
    <property type="entry name" value="Prenyltransferase_related"/>
</dbReference>
<dbReference type="GO" id="GO:0016020">
    <property type="term" value="C:membrane"/>
    <property type="evidence" value="ECO:0007669"/>
    <property type="project" value="UniProtKB-SubCell"/>
</dbReference>